<sequence length="103" mass="10677">MKTFLIGTAFIITLASFGSAAYANPDNSGSKEGCRATPISEPSGGASRQRLANEQKCHAGVAEDRQSTETSNAKGCKVPIARPSGGATRERLAALQKCYSGAQ</sequence>
<dbReference type="RefSeq" id="WP_106171288.1">
    <property type="nucleotide sequence ID" value="NZ_JAVKZF010000002.1"/>
</dbReference>
<evidence type="ECO:0000313" key="4">
    <source>
        <dbReference type="Proteomes" id="UP000282574"/>
    </source>
</evidence>
<name>A0AB37URY2_9CYAN</name>
<dbReference type="Proteomes" id="UP000282574">
    <property type="component" value="Unassembled WGS sequence"/>
</dbReference>
<evidence type="ECO:0008006" key="5">
    <source>
        <dbReference type="Google" id="ProtNLM"/>
    </source>
</evidence>
<feature type="chain" id="PRO_5044251550" description="Phosphate starvation-inducible protein PsiF" evidence="2">
    <location>
        <begin position="24"/>
        <end position="103"/>
    </location>
</feature>
<keyword evidence="4" id="KW-1185">Reference proteome</keyword>
<feature type="signal peptide" evidence="2">
    <location>
        <begin position="1"/>
        <end position="23"/>
    </location>
</feature>
<feature type="compositionally biased region" description="Basic and acidic residues" evidence="1">
    <location>
        <begin position="51"/>
        <end position="67"/>
    </location>
</feature>
<organism evidence="3 4">
    <name type="scientific">Chroococcidiopsis cubana SAG 39.79</name>
    <dbReference type="NCBI Taxonomy" id="388085"/>
    <lineage>
        <taxon>Bacteria</taxon>
        <taxon>Bacillati</taxon>
        <taxon>Cyanobacteriota</taxon>
        <taxon>Cyanophyceae</taxon>
        <taxon>Chroococcidiopsidales</taxon>
        <taxon>Chroococcidiopsidaceae</taxon>
        <taxon>Chroococcidiopsis</taxon>
    </lineage>
</organism>
<gene>
    <name evidence="3" type="ORF">DSM107010_07010</name>
</gene>
<comment type="caution">
    <text evidence="3">The sequence shown here is derived from an EMBL/GenBank/DDBJ whole genome shotgun (WGS) entry which is preliminary data.</text>
</comment>
<evidence type="ECO:0000256" key="2">
    <source>
        <dbReference type="SAM" id="SignalP"/>
    </source>
</evidence>
<protein>
    <recommendedName>
        <fullName evidence="5">Phosphate starvation-inducible protein PsiF</fullName>
    </recommendedName>
</protein>
<proteinExistence type="predicted"/>
<keyword evidence="2" id="KW-0732">Signal</keyword>
<dbReference type="EMBL" id="RSCK01000003">
    <property type="protein sequence ID" value="RUT14218.1"/>
    <property type="molecule type" value="Genomic_DNA"/>
</dbReference>
<evidence type="ECO:0000313" key="3">
    <source>
        <dbReference type="EMBL" id="RUT14218.1"/>
    </source>
</evidence>
<accession>A0AB37URY2</accession>
<evidence type="ECO:0000256" key="1">
    <source>
        <dbReference type="SAM" id="MobiDB-lite"/>
    </source>
</evidence>
<feature type="region of interest" description="Disordered" evidence="1">
    <location>
        <begin position="25"/>
        <end position="82"/>
    </location>
</feature>
<reference evidence="3 4" key="1">
    <citation type="journal article" date="2019" name="Genome Biol. Evol.">
        <title>Day and night: Metabolic profiles and evolutionary relationships of six axenic non-marine cyanobacteria.</title>
        <authorList>
            <person name="Will S.E."/>
            <person name="Henke P."/>
            <person name="Boedeker C."/>
            <person name="Huang S."/>
            <person name="Brinkmann H."/>
            <person name="Rohde M."/>
            <person name="Jarek M."/>
            <person name="Friedl T."/>
            <person name="Seufert S."/>
            <person name="Schumacher M."/>
            <person name="Overmann J."/>
            <person name="Neumann-Schaal M."/>
            <person name="Petersen J."/>
        </authorList>
    </citation>
    <scope>NUCLEOTIDE SEQUENCE [LARGE SCALE GENOMIC DNA]</scope>
    <source>
        <strain evidence="3 4">SAG 39.79</strain>
    </source>
</reference>
<dbReference type="AlphaFoldDB" id="A0AB37URY2"/>